<dbReference type="AlphaFoldDB" id="A0A1E8CKP8"/>
<dbReference type="Gene3D" id="3.90.226.10">
    <property type="entry name" value="2-enoyl-CoA Hydratase, Chain A, domain 1"/>
    <property type="match status" value="3"/>
</dbReference>
<protein>
    <submittedName>
        <fullName evidence="10">Signal peptide peptidase SppA</fullName>
    </submittedName>
</protein>
<evidence type="ECO:0000256" key="6">
    <source>
        <dbReference type="ARBA" id="ARBA00023136"/>
    </source>
</evidence>
<gene>
    <name evidence="10" type="ORF">PHACT_07745</name>
</gene>
<dbReference type="Proteomes" id="UP000175669">
    <property type="component" value="Unassembled WGS sequence"/>
</dbReference>
<dbReference type="InterPro" id="IPR047272">
    <property type="entry name" value="S49_SppA_C"/>
</dbReference>
<dbReference type="PANTHER" id="PTHR33209">
    <property type="entry name" value="PROTEASE 4"/>
    <property type="match status" value="1"/>
</dbReference>
<comment type="caution">
    <text evidence="10">The sequence shown here is derived from an EMBL/GenBank/DDBJ whole genome shotgun (WGS) entry which is preliminary data.</text>
</comment>
<comment type="subcellular location">
    <subcellularLocation>
        <location evidence="1">Membrane</location>
    </subcellularLocation>
</comment>
<evidence type="ECO:0000256" key="3">
    <source>
        <dbReference type="ARBA" id="ARBA00022670"/>
    </source>
</evidence>
<dbReference type="PIRSF" id="PIRSF001217">
    <property type="entry name" value="Protease_4_SppA"/>
    <property type="match status" value="1"/>
</dbReference>
<feature type="domain" description="Peptidase S49" evidence="9">
    <location>
        <begin position="378"/>
        <end position="529"/>
    </location>
</feature>
<dbReference type="Gene3D" id="6.20.330.10">
    <property type="match status" value="1"/>
</dbReference>
<evidence type="ECO:0000256" key="8">
    <source>
        <dbReference type="SAM" id="Phobius"/>
    </source>
</evidence>
<evidence type="ECO:0000256" key="1">
    <source>
        <dbReference type="ARBA" id="ARBA00004370"/>
    </source>
</evidence>
<dbReference type="InterPro" id="IPR004635">
    <property type="entry name" value="Pept_S49_SppA"/>
</dbReference>
<keyword evidence="8" id="KW-0812">Transmembrane</keyword>
<dbReference type="InterPro" id="IPR004634">
    <property type="entry name" value="Pept_S49_pIV"/>
</dbReference>
<keyword evidence="8" id="KW-1133">Transmembrane helix</keyword>
<comment type="similarity">
    <text evidence="2">Belongs to the peptidase S49 family.</text>
</comment>
<reference evidence="11" key="1">
    <citation type="submission" date="2016-07" db="EMBL/GenBank/DDBJ databases">
        <authorList>
            <person name="Florea S."/>
            <person name="Webb J.S."/>
            <person name="Jaromczyk J."/>
            <person name="Schardl C.L."/>
        </authorList>
    </citation>
    <scope>NUCLEOTIDE SEQUENCE [LARGE SCALE GENOMIC DNA]</scope>
    <source>
        <strain evidence="11">KCTC 42131</strain>
    </source>
</reference>
<keyword evidence="11" id="KW-1185">Reference proteome</keyword>
<keyword evidence="6 8" id="KW-0472">Membrane</keyword>
<evidence type="ECO:0000256" key="7">
    <source>
        <dbReference type="PIRSR" id="PIRSR001217-1"/>
    </source>
</evidence>
<feature type="domain" description="Peptidase S49" evidence="9">
    <location>
        <begin position="126"/>
        <end position="282"/>
    </location>
</feature>
<organism evidence="10 11">
    <name type="scientific">Pseudohongiella acticola</name>
    <dbReference type="NCBI Taxonomy" id="1524254"/>
    <lineage>
        <taxon>Bacteria</taxon>
        <taxon>Pseudomonadati</taxon>
        <taxon>Pseudomonadota</taxon>
        <taxon>Gammaproteobacteria</taxon>
        <taxon>Pseudomonadales</taxon>
        <taxon>Pseudohongiellaceae</taxon>
        <taxon>Pseudohongiella</taxon>
    </lineage>
</organism>
<dbReference type="EMBL" id="MASR01000001">
    <property type="protein sequence ID" value="OFE13041.1"/>
    <property type="molecule type" value="Genomic_DNA"/>
</dbReference>
<proteinExistence type="inferred from homology"/>
<dbReference type="InterPro" id="IPR029045">
    <property type="entry name" value="ClpP/crotonase-like_dom_sf"/>
</dbReference>
<feature type="active site" description="Proton donor/acceptor" evidence="7">
    <location>
        <position position="194"/>
    </location>
</feature>
<name>A0A1E8CKP8_9GAMM</name>
<dbReference type="GO" id="GO:0008236">
    <property type="term" value="F:serine-type peptidase activity"/>
    <property type="evidence" value="ECO:0007669"/>
    <property type="project" value="UniProtKB-KW"/>
</dbReference>
<keyword evidence="5" id="KW-0720">Serine protease</keyword>
<dbReference type="CDD" id="cd07018">
    <property type="entry name" value="S49_SppA_67K_type"/>
    <property type="match status" value="1"/>
</dbReference>
<dbReference type="RefSeq" id="WP_070116652.1">
    <property type="nucleotide sequence ID" value="NZ_MASR01000001.1"/>
</dbReference>
<evidence type="ECO:0000256" key="5">
    <source>
        <dbReference type="ARBA" id="ARBA00022825"/>
    </source>
</evidence>
<evidence type="ECO:0000256" key="2">
    <source>
        <dbReference type="ARBA" id="ARBA00008683"/>
    </source>
</evidence>
<keyword evidence="3" id="KW-0645">Protease</keyword>
<dbReference type="Pfam" id="PF01343">
    <property type="entry name" value="Peptidase_S49"/>
    <property type="match status" value="2"/>
</dbReference>
<dbReference type="CDD" id="cd07023">
    <property type="entry name" value="S49_Sppa_N_C"/>
    <property type="match status" value="1"/>
</dbReference>
<evidence type="ECO:0000259" key="9">
    <source>
        <dbReference type="Pfam" id="PF01343"/>
    </source>
</evidence>
<dbReference type="SUPFAM" id="SSF52096">
    <property type="entry name" value="ClpP/crotonase"/>
    <property type="match status" value="2"/>
</dbReference>
<dbReference type="PANTHER" id="PTHR33209:SF1">
    <property type="entry name" value="PEPTIDASE S49 DOMAIN-CONTAINING PROTEIN"/>
    <property type="match status" value="1"/>
</dbReference>
<dbReference type="InterPro" id="IPR002142">
    <property type="entry name" value="Peptidase_S49"/>
</dbReference>
<keyword evidence="4" id="KW-0378">Hydrolase</keyword>
<sequence>MKKLLSFLGRMIDAVRVVLGRLIFLLIVGVVLFLIFSGPEPLTVPEQSALVWAPSGTITEQRSRVNPADLLVGPALPQNSVLQDLVDSLTRARTDERITALVMDLENLLGVSPAHIEILGDALADFKASGKLIYAYGDYFSQGQYALASYADTITLHPMGSVMITGYGGNQLFVRDLLDKLNINVHVFRVGEFKSAAEPFTRMDMSDEARADAQNLLGELWSGFLTRVAPNRERSPGELQEYANRFPELLTAAGGDMSRVAFEQGLVDNIAGVDSFRRQVAASVGTDNGSFRQIHFEDYLNATDRLMPPMNDQVAVIVAQGTIVPGDQPQGVIGADTVSELVRMAQQDGAVKALVLRIDSPGGAALASEEIRVALTQFQQSGRPVVVSMGSTAASGGYWIAATADRILASSTTITGSIGVIGMIPTFEEALDSLGIGVDGVSTTELSRVGDPLTGMDDVVSTIYQSTIDDAYQRFIQLVSDGRDIPLAEVDALAQGRVWTGAQALELGLVDELGDLEQAIASAADLAGLQTWQNVYMERPLSFGEQMLIQMMDSMGGAQVLSQWAGALIGNVPAVVAGQSLDMSRVLAGLPAHEVRRWQAMMDLVLPGNYPAQRLRTLMVCDICALTP</sequence>
<evidence type="ECO:0000313" key="11">
    <source>
        <dbReference type="Proteomes" id="UP000175669"/>
    </source>
</evidence>
<dbReference type="NCBIfam" id="TIGR00705">
    <property type="entry name" value="SppA_67K"/>
    <property type="match status" value="1"/>
</dbReference>
<dbReference type="GO" id="GO:0016020">
    <property type="term" value="C:membrane"/>
    <property type="evidence" value="ECO:0007669"/>
    <property type="project" value="UniProtKB-SubCell"/>
</dbReference>
<dbReference type="STRING" id="1524254.PHACT_07745"/>
<dbReference type="NCBIfam" id="TIGR00706">
    <property type="entry name" value="SppA_dom"/>
    <property type="match status" value="1"/>
</dbReference>
<dbReference type="InterPro" id="IPR047217">
    <property type="entry name" value="S49_SppA_67K_type_N"/>
</dbReference>
<feature type="transmembrane region" description="Helical" evidence="8">
    <location>
        <begin position="12"/>
        <end position="36"/>
    </location>
</feature>
<accession>A0A1E8CKP8</accession>
<evidence type="ECO:0000256" key="4">
    <source>
        <dbReference type="ARBA" id="ARBA00022801"/>
    </source>
</evidence>
<dbReference type="GO" id="GO:0006465">
    <property type="term" value="P:signal peptide processing"/>
    <property type="evidence" value="ECO:0007669"/>
    <property type="project" value="InterPro"/>
</dbReference>
<feature type="active site" description="Nucleophile" evidence="7">
    <location>
        <position position="395"/>
    </location>
</feature>
<evidence type="ECO:0000313" key="10">
    <source>
        <dbReference type="EMBL" id="OFE13041.1"/>
    </source>
</evidence>